<dbReference type="PANTHER" id="PTHR24273">
    <property type="entry name" value="FI04643P-RELATED"/>
    <property type="match status" value="1"/>
</dbReference>
<feature type="domain" description="HYR" evidence="4">
    <location>
        <begin position="806"/>
        <end position="889"/>
    </location>
</feature>
<dbReference type="Pfam" id="PF02494">
    <property type="entry name" value="HYR"/>
    <property type="match status" value="2"/>
</dbReference>
<evidence type="ECO:0000256" key="1">
    <source>
        <dbReference type="ARBA" id="ARBA00022729"/>
    </source>
</evidence>
<feature type="signal peptide" evidence="3">
    <location>
        <begin position="1"/>
        <end position="25"/>
    </location>
</feature>
<dbReference type="OrthoDB" id="9805017at2"/>
<keyword evidence="1 3" id="KW-0732">Signal</keyword>
<dbReference type="EMBL" id="BKCG01000006">
    <property type="protein sequence ID" value="GER60266.1"/>
    <property type="molecule type" value="Genomic_DNA"/>
</dbReference>
<proteinExistence type="predicted"/>
<evidence type="ECO:0000313" key="5">
    <source>
        <dbReference type="EMBL" id="GER60266.1"/>
    </source>
</evidence>
<dbReference type="Pfam" id="PF18962">
    <property type="entry name" value="Por_Secre_tail"/>
    <property type="match status" value="1"/>
</dbReference>
<dbReference type="NCBIfam" id="TIGR04183">
    <property type="entry name" value="Por_Secre_tail"/>
    <property type="match status" value="1"/>
</dbReference>
<gene>
    <name evidence="5" type="ORF">ULMA_23740</name>
</gene>
<feature type="domain" description="HYR" evidence="4">
    <location>
        <begin position="1130"/>
        <end position="1215"/>
    </location>
</feature>
<dbReference type="InterPro" id="IPR026444">
    <property type="entry name" value="Secre_tail"/>
</dbReference>
<keyword evidence="6" id="KW-1185">Reference proteome</keyword>
<dbReference type="PANTHER" id="PTHR24273:SF32">
    <property type="entry name" value="HYALIN"/>
    <property type="match status" value="1"/>
</dbReference>
<protein>
    <recommendedName>
        <fullName evidence="4">HYR domain-containing protein</fullName>
    </recommendedName>
</protein>
<comment type="caution">
    <text evidence="5">The sequence shown here is derived from an EMBL/GenBank/DDBJ whole genome shotgun (WGS) entry which is preliminary data.</text>
</comment>
<evidence type="ECO:0000313" key="6">
    <source>
        <dbReference type="Proteomes" id="UP000326509"/>
    </source>
</evidence>
<evidence type="ECO:0000256" key="3">
    <source>
        <dbReference type="SAM" id="SignalP"/>
    </source>
</evidence>
<keyword evidence="2" id="KW-0677">Repeat</keyword>
<dbReference type="PROSITE" id="PS50825">
    <property type="entry name" value="HYR"/>
    <property type="match status" value="3"/>
</dbReference>
<accession>A0A5J4IZ61</accession>
<reference evidence="5 6" key="1">
    <citation type="submission" date="2019-08" db="EMBL/GenBank/DDBJ databases">
        <title>Draft genome sequence of Ulvibacter marinus type strain NBRC 109484.</title>
        <authorList>
            <person name="Kawano K."/>
            <person name="Ushijima N."/>
            <person name="Kihara M."/>
            <person name="Itoh H."/>
        </authorList>
    </citation>
    <scope>NUCLEOTIDE SEQUENCE [LARGE SCALE GENOMIC DNA]</scope>
    <source>
        <strain evidence="5 6">NBRC 109484</strain>
    </source>
</reference>
<sequence>MKLLLKLKKQVAFIAVALFASTIVAQNSDETTTSSDYTPSDNPTLVLTPTNFFVSAAVRDLPVCDDLSTFDGFIVPKDGANTSHDMSEKRKRKLAHLNAAGRSSTTIDPKMQMDIAPDESGLNRAPIVNFDDVGNTSAPPDPSMAVGPNHIVTMQNGVWAVYDKTGTMAAGFPKTLNDPLSGPNHADNAGDPVVMYDREADRWFISQFQLSGNANLSDNVFLIGISTTPDPTGAFNIYEYELPAGNDYPHYGVWGDSYVTAGNFTGAQKVYTFNRNKMLAGDPTAEIVGFSPTNLGVGGFAAPIPVHSEAAGAATGDIKIVYYQDDAFGGVNSDHIGMWNIDMDWTNATTINNSTISDKVEIPTAPFDAAIAGGFANIAQPGTTQRIDAIVGAVMNMSHWYKFPTHESILLNWVVEIQDGTQKSGIRWVELRSTNAGNTWSVYQEGTFTDPAATTVAEKESVFMGCISMDSQGNIGLGYTKAGTNTFPSLYYTGRMDGDPLGTMTVPEELAIAGTTSVTFNDRYGDYGQGVTDPVDDLTFWVTSEYSGDPGFNRKSRVYSYKLASDIPLEITCPNDITVNCGDDTSPANTGMATAVSDCDPNPSVSFEDVIESTCGNTQIITRTWTAEDSCGNDSVTCIQTITTQDITGPTVVCPDNIIIDNDTDQCTAVVTFDVTGSDTCGDVTITQVNGLPSGSEFPIGDTTNEFEVTDDCGNVTICSFVVTVENSVIPEAICQDITVELDINGIATITSADVNGGTGTVCVSDNASIDIDTFDCSNIGENDVVLTVIDNEGDSASCIAVVTIEDNLAPEVVCEPITVELDENGMAVITGEMVAGASTDNCAIDSIVITTPTTTFDCTMVGEHAVSVIVTDVNGNSSTCDTTVTIVDATLPTAICQDLTLELDTDGLAVIDVTDINNGSFDNCGDVTVEIDVTSFNCDNVGENDITLTVTDINGNVSQCIATVTIEDNTAPLIVCQDITVELGDTNFVAIQPSDIDGGSSDNCEIVSMTIDVESFDCTNIGDNDVLLTITDSSGNISECTAVVTVIESVFAPNAVCQNLTVTLMEDGTATVIPSDFDNGSTGIRCFDGLSISQDTFDCDDIGETIQVLFTVTNSAGDTDSCVALVNVVDGLAPEVVCPEDQTVTSINGPFELPDYFAIGDAIATDNCTDPITTYEQDPLPGTLLDTGVHTVTITVQDANGFEAACSFEITVEIVLGADTNEIALNTLTLFPNPASQQITISNPQGALIKNVTIYDITGRLVISKKGRIEANKTINIESLLSGNYLVIIEGKFGQVTKQFIKK</sequence>
<dbReference type="Proteomes" id="UP000326509">
    <property type="component" value="Unassembled WGS sequence"/>
</dbReference>
<organism evidence="5 6">
    <name type="scientific">Patiriisocius marinus</name>
    <dbReference type="NCBI Taxonomy" id="1397112"/>
    <lineage>
        <taxon>Bacteria</taxon>
        <taxon>Pseudomonadati</taxon>
        <taxon>Bacteroidota</taxon>
        <taxon>Flavobacteriia</taxon>
        <taxon>Flavobacteriales</taxon>
        <taxon>Flavobacteriaceae</taxon>
        <taxon>Patiriisocius</taxon>
    </lineage>
</organism>
<feature type="domain" description="HYR" evidence="4">
    <location>
        <begin position="645"/>
        <end position="727"/>
    </location>
</feature>
<evidence type="ECO:0000256" key="2">
    <source>
        <dbReference type="ARBA" id="ARBA00022737"/>
    </source>
</evidence>
<name>A0A5J4IZ61_9FLAO</name>
<dbReference type="RefSeq" id="WP_151674698.1">
    <property type="nucleotide sequence ID" value="NZ_BKCG01000006.1"/>
</dbReference>
<dbReference type="InterPro" id="IPR003410">
    <property type="entry name" value="HYR_dom"/>
</dbReference>
<feature type="chain" id="PRO_5023872047" description="HYR domain-containing protein" evidence="3">
    <location>
        <begin position="26"/>
        <end position="1304"/>
    </location>
</feature>
<evidence type="ECO:0000259" key="4">
    <source>
        <dbReference type="PROSITE" id="PS50825"/>
    </source>
</evidence>